<name>A0ABR6WE25_9BACT</name>
<dbReference type="RefSeq" id="WP_186741678.1">
    <property type="nucleotide sequence ID" value="NZ_VFIA01000060.1"/>
</dbReference>
<organism evidence="2 3">
    <name type="scientific">Spirosoma utsteinense</name>
    <dbReference type="NCBI Taxonomy" id="2585773"/>
    <lineage>
        <taxon>Bacteria</taxon>
        <taxon>Pseudomonadati</taxon>
        <taxon>Bacteroidota</taxon>
        <taxon>Cytophagia</taxon>
        <taxon>Cytophagales</taxon>
        <taxon>Cytophagaceae</taxon>
        <taxon>Spirosoma</taxon>
    </lineage>
</organism>
<comment type="caution">
    <text evidence="2">The sequence shown here is derived from an EMBL/GenBank/DDBJ whole genome shotgun (WGS) entry which is preliminary data.</text>
</comment>
<feature type="chain" id="PRO_5046068405" evidence="1">
    <location>
        <begin position="25"/>
        <end position="92"/>
    </location>
</feature>
<keyword evidence="3" id="KW-1185">Reference proteome</keyword>
<evidence type="ECO:0000256" key="1">
    <source>
        <dbReference type="SAM" id="SignalP"/>
    </source>
</evidence>
<gene>
    <name evidence="2" type="ORF">FH603_5338</name>
</gene>
<accession>A0ABR6WE25</accession>
<protein>
    <submittedName>
        <fullName evidence="2">Uncharacterized protein</fullName>
    </submittedName>
</protein>
<sequence length="92" mass="10464">MKTSKIVAFLTLAIGLFSSQFSEAQRFVVRYAPRPRPVVVVPEQRVVVVPGRLVVSAPVYVAPRRVYVAPRRVYVAPRPVVVVRRPVRRVVW</sequence>
<feature type="signal peptide" evidence="1">
    <location>
        <begin position="1"/>
        <end position="24"/>
    </location>
</feature>
<dbReference type="Proteomes" id="UP000700732">
    <property type="component" value="Unassembled WGS sequence"/>
</dbReference>
<reference evidence="2 3" key="1">
    <citation type="submission" date="2019-06" db="EMBL/GenBank/DDBJ databases">
        <title>Spirosoma utsteinense sp. nov. isolated from Antarctic ice-free soils.</title>
        <authorList>
            <person name="Tahon G."/>
        </authorList>
    </citation>
    <scope>NUCLEOTIDE SEQUENCE [LARGE SCALE GENOMIC DNA]</scope>
    <source>
        <strain evidence="2 3">LMG 31447</strain>
    </source>
</reference>
<proteinExistence type="predicted"/>
<keyword evidence="1" id="KW-0732">Signal</keyword>
<dbReference type="EMBL" id="VFIA01000060">
    <property type="protein sequence ID" value="MBC3794806.1"/>
    <property type="molecule type" value="Genomic_DNA"/>
</dbReference>
<evidence type="ECO:0000313" key="2">
    <source>
        <dbReference type="EMBL" id="MBC3794806.1"/>
    </source>
</evidence>
<evidence type="ECO:0000313" key="3">
    <source>
        <dbReference type="Proteomes" id="UP000700732"/>
    </source>
</evidence>